<dbReference type="HOGENOM" id="CLU_3338769_0_0_3"/>
<protein>
    <submittedName>
        <fullName evidence="1">Uncharacterized protein</fullName>
    </submittedName>
</protein>
<evidence type="ECO:0000313" key="2">
    <source>
        <dbReference type="Proteomes" id="UP000000268"/>
    </source>
</evidence>
<dbReference type="EMBL" id="CP000828">
    <property type="protein sequence ID" value="ABW31019.1"/>
    <property type="molecule type" value="Genomic_DNA"/>
</dbReference>
<dbReference type="AlphaFoldDB" id="B0C3T2"/>
<evidence type="ECO:0000313" key="1">
    <source>
        <dbReference type="EMBL" id="ABW31019.1"/>
    </source>
</evidence>
<dbReference type="Proteomes" id="UP000000268">
    <property type="component" value="Chromosome"/>
</dbReference>
<reference evidence="1 2" key="1">
    <citation type="journal article" date="2008" name="Proc. Natl. Acad. Sci. U.S.A.">
        <title>Niche adaptation and genome expansion in the chlorophyll d-producing cyanobacterium Acaryochloris marina.</title>
        <authorList>
            <person name="Swingley W.D."/>
            <person name="Chen M."/>
            <person name="Cheung P.C."/>
            <person name="Conrad A.L."/>
            <person name="Dejesa L.C."/>
            <person name="Hao J."/>
            <person name="Honchak B.M."/>
            <person name="Karbach L.E."/>
            <person name="Kurdoglu A."/>
            <person name="Lahiri S."/>
            <person name="Mastrian S.D."/>
            <person name="Miyashita H."/>
            <person name="Page L."/>
            <person name="Ramakrishna P."/>
            <person name="Satoh S."/>
            <person name="Sattley W.M."/>
            <person name="Shimada Y."/>
            <person name="Taylor H.L."/>
            <person name="Tomo T."/>
            <person name="Tsuchiya T."/>
            <person name="Wang Z.T."/>
            <person name="Raymond J."/>
            <person name="Mimuro M."/>
            <person name="Blankenship R.E."/>
            <person name="Touchman J.W."/>
        </authorList>
    </citation>
    <scope>NUCLEOTIDE SEQUENCE [LARGE SCALE GENOMIC DNA]</scope>
    <source>
        <strain evidence="2">MBIC 11017</strain>
    </source>
</reference>
<accession>B0C3T2</accession>
<dbReference type="KEGG" id="amr:AM1_6088"/>
<name>B0C3T2_ACAM1</name>
<proteinExistence type="predicted"/>
<sequence length="37" mass="4233">MTQPFAIHRADQKSCASQPQYSWVQQAIEIFKNDAPP</sequence>
<keyword evidence="2" id="KW-1185">Reference proteome</keyword>
<gene>
    <name evidence="1" type="ordered locus">AM1_6088</name>
</gene>
<organism evidence="1 2">
    <name type="scientific">Acaryochloris marina (strain MBIC 11017)</name>
    <dbReference type="NCBI Taxonomy" id="329726"/>
    <lineage>
        <taxon>Bacteria</taxon>
        <taxon>Bacillati</taxon>
        <taxon>Cyanobacteriota</taxon>
        <taxon>Cyanophyceae</taxon>
        <taxon>Acaryochloridales</taxon>
        <taxon>Acaryochloridaceae</taxon>
        <taxon>Acaryochloris</taxon>
    </lineage>
</organism>